<gene>
    <name evidence="4" type="ORF">HNQ39_005288</name>
</gene>
<protein>
    <submittedName>
        <fullName evidence="4">Imidazolonepropionase-like amidohydrolase</fullName>
    </submittedName>
</protein>
<feature type="signal peptide" evidence="2">
    <location>
        <begin position="1"/>
        <end position="19"/>
    </location>
</feature>
<dbReference type="GO" id="GO:0016810">
    <property type="term" value="F:hydrolase activity, acting on carbon-nitrogen (but not peptide) bonds"/>
    <property type="evidence" value="ECO:0007669"/>
    <property type="project" value="InterPro"/>
</dbReference>
<comment type="caution">
    <text evidence="4">The sequence shown here is derived from an EMBL/GenBank/DDBJ whole genome shotgun (WGS) entry which is preliminary data.</text>
</comment>
<dbReference type="SUPFAM" id="SSF51556">
    <property type="entry name" value="Metallo-dependent hydrolases"/>
    <property type="match status" value="3"/>
</dbReference>
<accession>A0A7W9SW26</accession>
<dbReference type="PANTHER" id="PTHR43135:SF3">
    <property type="entry name" value="ALPHA-D-RIBOSE 1-METHYLPHOSPHONATE 5-TRIPHOSPHATE DIPHOSPHATASE"/>
    <property type="match status" value="1"/>
</dbReference>
<dbReference type="Pfam" id="PF01979">
    <property type="entry name" value="Amidohydro_1"/>
    <property type="match status" value="3"/>
</dbReference>
<dbReference type="InterPro" id="IPR006680">
    <property type="entry name" value="Amidohydro-rel"/>
</dbReference>
<name>A0A7W9SW26_ARMRO</name>
<dbReference type="Gene3D" id="3.20.20.140">
    <property type="entry name" value="Metal-dependent hydrolases"/>
    <property type="match status" value="3"/>
</dbReference>
<evidence type="ECO:0000256" key="2">
    <source>
        <dbReference type="SAM" id="SignalP"/>
    </source>
</evidence>
<feature type="chain" id="PRO_5030993407" evidence="2">
    <location>
        <begin position="20"/>
        <end position="1402"/>
    </location>
</feature>
<proteinExistence type="predicted"/>
<organism evidence="4 5">
    <name type="scientific">Armatimonas rosea</name>
    <dbReference type="NCBI Taxonomy" id="685828"/>
    <lineage>
        <taxon>Bacteria</taxon>
        <taxon>Bacillati</taxon>
        <taxon>Armatimonadota</taxon>
        <taxon>Armatimonadia</taxon>
        <taxon>Armatimonadales</taxon>
        <taxon>Armatimonadaceae</taxon>
        <taxon>Armatimonas</taxon>
    </lineage>
</organism>
<keyword evidence="4" id="KW-0378">Hydrolase</keyword>
<dbReference type="EMBL" id="JACHGW010000007">
    <property type="protein sequence ID" value="MBB6053453.1"/>
    <property type="molecule type" value="Genomic_DNA"/>
</dbReference>
<dbReference type="InterPro" id="IPR011059">
    <property type="entry name" value="Metal-dep_hydrolase_composite"/>
</dbReference>
<reference evidence="4 5" key="1">
    <citation type="submission" date="2020-08" db="EMBL/GenBank/DDBJ databases">
        <title>Genomic Encyclopedia of Type Strains, Phase IV (KMG-IV): sequencing the most valuable type-strain genomes for metagenomic binning, comparative biology and taxonomic classification.</title>
        <authorList>
            <person name="Goeker M."/>
        </authorList>
    </citation>
    <scope>NUCLEOTIDE SEQUENCE [LARGE SCALE GENOMIC DNA]</scope>
    <source>
        <strain evidence="4 5">DSM 23562</strain>
    </source>
</reference>
<feature type="domain" description="Amidohydrolase-related" evidence="3">
    <location>
        <begin position="1285"/>
        <end position="1380"/>
    </location>
</feature>
<feature type="region of interest" description="Disordered" evidence="1">
    <location>
        <begin position="910"/>
        <end position="940"/>
    </location>
</feature>
<evidence type="ECO:0000313" key="4">
    <source>
        <dbReference type="EMBL" id="MBB6053453.1"/>
    </source>
</evidence>
<evidence type="ECO:0000259" key="3">
    <source>
        <dbReference type="Pfam" id="PF01979"/>
    </source>
</evidence>
<keyword evidence="2" id="KW-0732">Signal</keyword>
<dbReference type="SUPFAM" id="SSF51338">
    <property type="entry name" value="Composite domain of metallo-dependent hydrolases"/>
    <property type="match status" value="3"/>
</dbReference>
<dbReference type="InterPro" id="IPR051781">
    <property type="entry name" value="Metallo-dep_Hydrolase"/>
</dbReference>
<dbReference type="InterPro" id="IPR032466">
    <property type="entry name" value="Metal_Hydrolase"/>
</dbReference>
<keyword evidence="5" id="KW-1185">Reference proteome</keyword>
<evidence type="ECO:0000256" key="1">
    <source>
        <dbReference type="SAM" id="MobiDB-lite"/>
    </source>
</evidence>
<feature type="domain" description="Amidohydrolase-related" evidence="3">
    <location>
        <begin position="309"/>
        <end position="402"/>
    </location>
</feature>
<feature type="domain" description="Amidohydrolase-related" evidence="3">
    <location>
        <begin position="564"/>
        <end position="887"/>
    </location>
</feature>
<dbReference type="PANTHER" id="PTHR43135">
    <property type="entry name" value="ALPHA-D-RIBOSE 1-METHYLPHOSPHONATE 5-TRIPHOSPHATE DIPHOSPHATASE"/>
    <property type="match status" value="1"/>
</dbReference>
<feature type="compositionally biased region" description="Basic and acidic residues" evidence="1">
    <location>
        <begin position="1125"/>
        <end position="1137"/>
    </location>
</feature>
<feature type="region of interest" description="Disordered" evidence="1">
    <location>
        <begin position="1121"/>
        <end position="1171"/>
    </location>
</feature>
<dbReference type="CDD" id="cd01309">
    <property type="entry name" value="Met_dep_hydrolase_C"/>
    <property type="match status" value="1"/>
</dbReference>
<dbReference type="Proteomes" id="UP000520814">
    <property type="component" value="Unassembled WGS sequence"/>
</dbReference>
<dbReference type="RefSeq" id="WP_184203546.1">
    <property type="nucleotide sequence ID" value="NZ_JACHGW010000007.1"/>
</dbReference>
<sequence>MRKSTALILTVSLAAAAHAQGNDPGAPSVYAITDAKIVTAPGKVIASGTLVLRDGRIESVGERVKVPSDAKVISGKGLTLYPGLINASTRLGMPTEAVKSDRGDRYPIAAIQAENTAALLFKPDLEAIKPYRQAGFGIALTAPMTGLIQGTSAAISLSESDKVNELILKSATGMHLSFERGSFGEYPGSLMGQLAATRQALYDAQFKGGKGTPTRTMQALQPVVEKKLPLIIKATGAREIERALKLCKEFGLTPIIDGGTEAYAVAQKLKDAHASVFLSADLPAAPTTTPGEPSTETLQSLRARALAPTAATALARLGVPFALTTNTPADLLKNTRKLIAAGLTEEQALTALTLSPAKLLGIEKQTGTLEPGKLANVVVVEGDSLFAPKAKLAHVFIDGKPVVLSAPGAATAGGARVAAAAAPAVDIKKSLPPGVTPEMALQFLKADPEAAKPFLPAGVTVEQAIAALEGKPAQAPAAPTGAGAAQEEKPFVLSKVGAGQVPPTPPALASKSFVLRNATVWTSAAAGILKETDVLVRDGKLAAIGKDLKVPSGTVEVEGRGKHVTPGMIDAHSHTAVAGSVNEGSNIVTAEVRIADVLNPDDVNIYRQLAGGTTAANILHGSANAIGGQNAVVKWRWGVDSADDLLIDSAPQGIKFALGENPTRSNGGFPRDGSPRYPSSRMGVERVIRAKFIEARDYAAKRKADPEHTRRDLQLDAIVEILEGKRLVHCHSYVASEILMLIRLADEFGIKIATFQHVLEGYKVADEIAKHGAGGSTFTDWWGYKLEAYDAIPWNAALMTERGVNVSLNSDSNELARRLNTEAAKAVRWGSLSPAEALKLVTINPAKQLHIDKLTGSLEIGKDADLVLWSGDPLSPLSMPEKTFVDGKLLFDRQADLAARKELEEEKARLTKELAGTTTPPASPRPTSEPEKATPARPNALPQLPARARVQGTPVAQLSAETDKPIALLGGTIHTVSGADIEDGFILIDKGQIVQVGPRKGVSVPGGLWNVINVTGMHIYPGLIDANTSLGTYEIDSRRETQDNQEQGTYQPELFIAHVINPDSEAIKVARAEGILSALVAPQGGTLSGMGALINLDGWTWEELTLNPLAGLLATLPGGGGGGRRFGEEEHLDDADRAGSAQPPAVPGPGRRGPGGPLTPASGGAGTADPLQPVTDFLEQARRYKVARDAEKTGAPRHDRDPKFEAMLPVLEGAVPAYIRADRKKEIETAVRWAKKEGFKLVIVGAGEADECAELLVKENVPVILGPTLSLPRRLDAPYDDAFTLPARLAKAGVRFAITTPPASEGDKSRNLAQHAAMAAAFGLTRDEALKSITLGAAQILGAGDRLGSIEPGKDANLVVTNGDILEVMTQVRQAFVAGKPVSLSSKQSGLYERWRARPKTK</sequence>
<evidence type="ECO:0000313" key="5">
    <source>
        <dbReference type="Proteomes" id="UP000520814"/>
    </source>
</evidence>